<feature type="transmembrane region" description="Helical" evidence="1">
    <location>
        <begin position="7"/>
        <end position="29"/>
    </location>
</feature>
<name>A0ABW2NVL9_9BACL</name>
<protein>
    <submittedName>
        <fullName evidence="2">Uncharacterized protein</fullName>
    </submittedName>
</protein>
<dbReference type="EMBL" id="JBHTCP010000052">
    <property type="protein sequence ID" value="MFC7373424.1"/>
    <property type="molecule type" value="Genomic_DNA"/>
</dbReference>
<keyword evidence="3" id="KW-1185">Reference proteome</keyword>
<feature type="transmembrane region" description="Helical" evidence="1">
    <location>
        <begin position="75"/>
        <end position="96"/>
    </location>
</feature>
<evidence type="ECO:0000256" key="1">
    <source>
        <dbReference type="SAM" id="Phobius"/>
    </source>
</evidence>
<reference evidence="3" key="1">
    <citation type="journal article" date="2019" name="Int. J. Syst. Evol. Microbiol.">
        <title>The Global Catalogue of Microorganisms (GCM) 10K type strain sequencing project: providing services to taxonomists for standard genome sequencing and annotation.</title>
        <authorList>
            <consortium name="The Broad Institute Genomics Platform"/>
            <consortium name="The Broad Institute Genome Sequencing Center for Infectious Disease"/>
            <person name="Wu L."/>
            <person name="Ma J."/>
        </authorList>
    </citation>
    <scope>NUCLEOTIDE SEQUENCE [LARGE SCALE GENOMIC DNA]</scope>
    <source>
        <strain evidence="3">NBRC 106396</strain>
    </source>
</reference>
<gene>
    <name evidence="2" type="ORF">ACFQPF_17425</name>
</gene>
<evidence type="ECO:0000313" key="2">
    <source>
        <dbReference type="EMBL" id="MFC7373424.1"/>
    </source>
</evidence>
<keyword evidence="1" id="KW-0472">Membrane</keyword>
<keyword evidence="1" id="KW-1133">Transmembrane helix</keyword>
<organism evidence="2 3">
    <name type="scientific">Fictibacillus iocasae</name>
    <dbReference type="NCBI Taxonomy" id="2715437"/>
    <lineage>
        <taxon>Bacteria</taxon>
        <taxon>Bacillati</taxon>
        <taxon>Bacillota</taxon>
        <taxon>Bacilli</taxon>
        <taxon>Bacillales</taxon>
        <taxon>Fictibacillaceae</taxon>
        <taxon>Fictibacillus</taxon>
    </lineage>
</organism>
<comment type="caution">
    <text evidence="2">The sequence shown here is derived from an EMBL/GenBank/DDBJ whole genome shotgun (WGS) entry which is preliminary data.</text>
</comment>
<proteinExistence type="predicted"/>
<dbReference type="RefSeq" id="WP_379751350.1">
    <property type="nucleotide sequence ID" value="NZ_JBHTCP010000052.1"/>
</dbReference>
<dbReference type="Proteomes" id="UP001596549">
    <property type="component" value="Unassembled WGS sequence"/>
</dbReference>
<evidence type="ECO:0000313" key="3">
    <source>
        <dbReference type="Proteomes" id="UP001596549"/>
    </source>
</evidence>
<accession>A0ABW2NVL9</accession>
<keyword evidence="1" id="KW-0812">Transmembrane</keyword>
<sequence length="99" mass="11138">MEFIGTLSGILIFFVVTNLLFCLLYLLSYTAGNGFYKWLTMNNSLMDLLAFPLLGPTKYTGDKLFNKFNGLIARLWLIGYAILLIILIILLGYVFGATL</sequence>